<dbReference type="EMBL" id="JACHMG010000001">
    <property type="protein sequence ID" value="MBB4686305.1"/>
    <property type="molecule type" value="Genomic_DNA"/>
</dbReference>
<dbReference type="AlphaFoldDB" id="A0A840IY36"/>
<evidence type="ECO:0000313" key="2">
    <source>
        <dbReference type="EMBL" id="MBB4686305.1"/>
    </source>
</evidence>
<dbReference type="Proteomes" id="UP000581769">
    <property type="component" value="Unassembled WGS sequence"/>
</dbReference>
<protein>
    <submittedName>
        <fullName evidence="2">Ribonuclease BN (tRNA processing enzyme)</fullName>
    </submittedName>
</protein>
<reference evidence="2 3" key="1">
    <citation type="submission" date="2020-08" db="EMBL/GenBank/DDBJ databases">
        <title>Sequencing the genomes of 1000 actinobacteria strains.</title>
        <authorList>
            <person name="Klenk H.-P."/>
        </authorList>
    </citation>
    <scope>NUCLEOTIDE SEQUENCE [LARGE SCALE GENOMIC DNA]</scope>
    <source>
        <strain evidence="2 3">DSM 45859</strain>
    </source>
</reference>
<dbReference type="Pfam" id="PF12706">
    <property type="entry name" value="Lactamase_B_2"/>
    <property type="match status" value="1"/>
</dbReference>
<dbReference type="PANTHER" id="PTHR46018">
    <property type="entry name" value="ZINC PHOSPHODIESTERASE ELAC PROTEIN 1"/>
    <property type="match status" value="1"/>
</dbReference>
<dbReference type="InterPro" id="IPR036866">
    <property type="entry name" value="RibonucZ/Hydroxyglut_hydro"/>
</dbReference>
<keyword evidence="3" id="KW-1185">Reference proteome</keyword>
<evidence type="ECO:0000259" key="1">
    <source>
        <dbReference type="SMART" id="SM00849"/>
    </source>
</evidence>
<dbReference type="SMART" id="SM00849">
    <property type="entry name" value="Lactamase_B"/>
    <property type="match status" value="1"/>
</dbReference>
<dbReference type="CDD" id="cd07716">
    <property type="entry name" value="RNaseZ_short-form-like_MBL-fold"/>
    <property type="match status" value="1"/>
</dbReference>
<comment type="caution">
    <text evidence="2">The sequence shown here is derived from an EMBL/GenBank/DDBJ whole genome shotgun (WGS) entry which is preliminary data.</text>
</comment>
<accession>A0A840IY36</accession>
<dbReference type="SUPFAM" id="SSF56281">
    <property type="entry name" value="Metallo-hydrolase/oxidoreductase"/>
    <property type="match status" value="1"/>
</dbReference>
<dbReference type="Gene3D" id="3.60.15.10">
    <property type="entry name" value="Ribonuclease Z/Hydroxyacylglutathione hydrolase-like"/>
    <property type="match status" value="1"/>
</dbReference>
<dbReference type="PANTHER" id="PTHR46018:SF4">
    <property type="entry name" value="METALLO-HYDROLASE YHFI-RELATED"/>
    <property type="match status" value="1"/>
</dbReference>
<sequence length="245" mass="25812">MARLTVLGSCGAWPEPGRACAGFLLSHDDHHVVLDLGYGAASRLFSHVSPRDLDAVVVTHEHPDHVADLTALGRAWHHTVQRDGAPKIPLHCPPGVLRRLEAAEPHPHPATIFDVHLLSTPGASGPWQLSSVPLPHHVPNHGVRLSSAGTTVAYSGDTGPSLLLVELARDADLLICEATLHEPPGGPRHLMTAAEAGRTAAAAGVGTLLLTHFWPGTDRAASAAQARGQFDGEVLVAEEDLVLEL</sequence>
<proteinExistence type="predicted"/>
<name>A0A840IY36_9PSEU</name>
<organism evidence="2 3">
    <name type="scientific">Amycolatopsis jiangsuensis</name>
    <dbReference type="NCBI Taxonomy" id="1181879"/>
    <lineage>
        <taxon>Bacteria</taxon>
        <taxon>Bacillati</taxon>
        <taxon>Actinomycetota</taxon>
        <taxon>Actinomycetes</taxon>
        <taxon>Pseudonocardiales</taxon>
        <taxon>Pseudonocardiaceae</taxon>
        <taxon>Amycolatopsis</taxon>
    </lineage>
</organism>
<feature type="domain" description="Metallo-beta-lactamase" evidence="1">
    <location>
        <begin position="19"/>
        <end position="212"/>
    </location>
</feature>
<gene>
    <name evidence="2" type="ORF">BJY18_003790</name>
</gene>
<dbReference type="InterPro" id="IPR001279">
    <property type="entry name" value="Metallo-B-lactamas"/>
</dbReference>
<dbReference type="RefSeq" id="WP_184781195.1">
    <property type="nucleotide sequence ID" value="NZ_JACHMG010000001.1"/>
</dbReference>
<evidence type="ECO:0000313" key="3">
    <source>
        <dbReference type="Proteomes" id="UP000581769"/>
    </source>
</evidence>
<dbReference type="GO" id="GO:0042781">
    <property type="term" value="F:3'-tRNA processing endoribonuclease activity"/>
    <property type="evidence" value="ECO:0007669"/>
    <property type="project" value="TreeGrafter"/>
</dbReference>